<dbReference type="HAMAP" id="MF_00583_B">
    <property type="entry name" value="RibP_PPkinase_B"/>
    <property type="match status" value="1"/>
</dbReference>
<evidence type="ECO:0000256" key="9">
    <source>
        <dbReference type="ARBA" id="ARBA00049535"/>
    </source>
</evidence>
<dbReference type="GO" id="GO:0005524">
    <property type="term" value="F:ATP binding"/>
    <property type="evidence" value="ECO:0007669"/>
    <property type="project" value="UniProtKB-KW"/>
</dbReference>
<feature type="active site" evidence="12">
    <location>
        <position position="199"/>
    </location>
</feature>
<dbReference type="Proteomes" id="UP000472755">
    <property type="component" value="Unassembled WGS sequence"/>
</dbReference>
<name>A0A0D8J0C9_9FIRM</name>
<keyword evidence="7 12" id="KW-0067">ATP-binding</keyword>
<evidence type="ECO:0000256" key="8">
    <source>
        <dbReference type="ARBA" id="ARBA00022842"/>
    </source>
</evidence>
<feature type="binding site" evidence="12">
    <location>
        <begin position="100"/>
        <end position="101"/>
    </location>
    <ligand>
        <name>ATP</name>
        <dbReference type="ChEBI" id="CHEBI:30616"/>
    </ligand>
</feature>
<keyword evidence="5 12" id="KW-0547">Nucleotide-binding</keyword>
<dbReference type="GO" id="GO:0004749">
    <property type="term" value="F:ribose phosphate diphosphokinase activity"/>
    <property type="evidence" value="ECO:0007669"/>
    <property type="project" value="UniProtKB-UniRule"/>
</dbReference>
<dbReference type="CDD" id="cd06223">
    <property type="entry name" value="PRTases_typeI"/>
    <property type="match status" value="1"/>
</dbReference>
<feature type="binding site" evidence="12">
    <location>
        <begin position="41"/>
        <end position="43"/>
    </location>
    <ligand>
        <name>ATP</name>
        <dbReference type="ChEBI" id="CHEBI:30616"/>
    </ligand>
</feature>
<comment type="caution">
    <text evidence="14">The sequence shown here is derived from an EMBL/GenBank/DDBJ whole genome shotgun (WGS) entry which is preliminary data.</text>
</comment>
<dbReference type="RefSeq" id="WP_040910372.1">
    <property type="nucleotide sequence ID" value="NZ_CAOJUJ010000008.1"/>
</dbReference>
<keyword evidence="4 12" id="KW-0545">Nucleotide biosynthesis</keyword>
<dbReference type="EMBL" id="LMUA01000003">
    <property type="protein sequence ID" value="KUE77471.1"/>
    <property type="molecule type" value="Genomic_DNA"/>
</dbReference>
<gene>
    <name evidence="12 16" type="primary">prs</name>
    <name evidence="15" type="ORF">ASJ35_03210</name>
    <name evidence="17" type="ORF">GMD52_00690</name>
    <name evidence="16" type="ORF">GMD59_11515</name>
    <name evidence="14" type="ORF">TQ39_06965</name>
</gene>
<evidence type="ECO:0000256" key="11">
    <source>
        <dbReference type="ARBA" id="ARBA00061444"/>
    </source>
</evidence>
<reference evidence="20 21" key="3">
    <citation type="journal article" date="2019" name="Nat. Med.">
        <title>A library of human gut bacterial isolates paired with longitudinal multiomics data enables mechanistic microbiome research.</title>
        <authorList>
            <person name="Poyet M."/>
            <person name="Groussin M."/>
            <person name="Gibbons S.M."/>
            <person name="Avila-Pacheco J."/>
            <person name="Jiang X."/>
            <person name="Kearney S.M."/>
            <person name="Perrotta A.R."/>
            <person name="Berdy B."/>
            <person name="Zhao S."/>
            <person name="Lieberman T.D."/>
            <person name="Swanson P.K."/>
            <person name="Smith M."/>
            <person name="Roesemann S."/>
            <person name="Alexander J.E."/>
            <person name="Rich S.A."/>
            <person name="Livny J."/>
            <person name="Vlamakis H."/>
            <person name="Clish C."/>
            <person name="Bullock K."/>
            <person name="Deik A."/>
            <person name="Scott J."/>
            <person name="Pierce K.A."/>
            <person name="Xavier R.J."/>
            <person name="Alm E.J."/>
        </authorList>
    </citation>
    <scope>NUCLEOTIDE SEQUENCE [LARGE SCALE GENOMIC DNA]</scope>
    <source>
        <strain evidence="16 21">BIOML-A4</strain>
        <strain evidence="17 20">BIOML-A7</strain>
    </source>
</reference>
<evidence type="ECO:0000259" key="13">
    <source>
        <dbReference type="Pfam" id="PF13793"/>
    </source>
</evidence>
<comment type="similarity">
    <text evidence="11 12">Belongs to the ribose-phosphate pyrophosphokinase family. Class I subfamily.</text>
</comment>
<keyword evidence="12" id="KW-0963">Cytoplasm</keyword>
<dbReference type="InterPro" id="IPR037515">
    <property type="entry name" value="Rib-P_diPkinase_bac"/>
</dbReference>
<dbReference type="UniPathway" id="UPA00087">
    <property type="reaction ID" value="UER00172"/>
</dbReference>
<keyword evidence="8 12" id="KW-0460">Magnesium</keyword>
<dbReference type="GO" id="GO:0000287">
    <property type="term" value="F:magnesium ion binding"/>
    <property type="evidence" value="ECO:0007669"/>
    <property type="project" value="UniProtKB-UniRule"/>
</dbReference>
<keyword evidence="6 12" id="KW-0418">Kinase</keyword>
<dbReference type="PATRIC" id="fig|1550024.3.peg.1565"/>
<evidence type="ECO:0000256" key="2">
    <source>
        <dbReference type="ARBA" id="ARBA00022679"/>
    </source>
</evidence>
<reference evidence="15 19" key="2">
    <citation type="submission" date="2015-10" db="EMBL/GenBank/DDBJ databases">
        <title>A novel member of the family Ruminococcaceae isolated from human faeces.</title>
        <authorList>
            <person name="Shkoporov A.N."/>
            <person name="Chaplin A.V."/>
            <person name="Motuzova O.V."/>
            <person name="Kafarskaia L.I."/>
            <person name="Efimov B.A."/>
        </authorList>
    </citation>
    <scope>NUCLEOTIDE SEQUENCE [LARGE SCALE GENOMIC DNA]</scope>
    <source>
        <strain evidence="15 19">668</strain>
    </source>
</reference>
<feature type="binding site" evidence="12">
    <location>
        <position position="225"/>
    </location>
    <ligand>
        <name>D-ribose 5-phosphate</name>
        <dbReference type="ChEBI" id="CHEBI:78346"/>
    </ligand>
</feature>
<dbReference type="Gene3D" id="3.40.50.2020">
    <property type="match status" value="2"/>
</dbReference>
<evidence type="ECO:0000256" key="4">
    <source>
        <dbReference type="ARBA" id="ARBA00022727"/>
    </source>
</evidence>
<evidence type="ECO:0000256" key="1">
    <source>
        <dbReference type="ARBA" id="ARBA00004996"/>
    </source>
</evidence>
<feature type="domain" description="Ribose-phosphate pyrophosphokinase N-terminal" evidence="13">
    <location>
        <begin position="8"/>
        <end position="124"/>
    </location>
</feature>
<dbReference type="Proteomes" id="UP000053433">
    <property type="component" value="Unassembled WGS sequence"/>
</dbReference>
<accession>A0A0W7TUT1</accession>
<proteinExistence type="inferred from homology"/>
<keyword evidence="2 12" id="KW-0808">Transferase</keyword>
<evidence type="ECO:0000313" key="19">
    <source>
        <dbReference type="Proteomes" id="UP000053433"/>
    </source>
</evidence>
<evidence type="ECO:0000256" key="5">
    <source>
        <dbReference type="ARBA" id="ARBA00022741"/>
    </source>
</evidence>
<evidence type="ECO:0000256" key="10">
    <source>
        <dbReference type="ARBA" id="ARBA00054914"/>
    </source>
</evidence>
<feature type="binding site" evidence="12">
    <location>
        <position position="176"/>
    </location>
    <ligand>
        <name>Mg(2+)</name>
        <dbReference type="ChEBI" id="CHEBI:18420"/>
    </ligand>
</feature>
<dbReference type="Proteomes" id="UP000449193">
    <property type="component" value="Unassembled WGS sequence"/>
</dbReference>
<dbReference type="NCBIfam" id="TIGR01251">
    <property type="entry name" value="ribP_PPkin"/>
    <property type="match status" value="1"/>
</dbReference>
<sequence length="318" mass="34240">MNLHGKDIKIFAGNSNKPLAAAMAECLGITLGRSEVGRFSDGEIQVSIQESVRGSDVYVVQSTSSPVNRNLMELLIMMDAFRRASAGRITAVIPYYGYARQDRKSRARDPITAKLVADLIVTAGADRVLTMDLHASQIQGFFDVPVDHMYGAPILTPYFARKTEPYHDNVTVVSPDLGSVARARAFAERLDVPLAIVDKRRPRANVSEVMNIIGEVEGRDVVIVDDMIDTAGTLCNAAGAIKARGAKSVTACATHGVLSGPAIGRIRDSALDEVVLLDTIALPPEKQIEKIKVLSVAPVLAEAVARIYSDKPVSTLFV</sequence>
<dbReference type="EMBL" id="WMZU01000017">
    <property type="protein sequence ID" value="MTS27913.1"/>
    <property type="molecule type" value="Genomic_DNA"/>
</dbReference>
<dbReference type="GO" id="GO:0002189">
    <property type="term" value="C:ribose phosphate diphosphokinase complex"/>
    <property type="evidence" value="ECO:0007669"/>
    <property type="project" value="TreeGrafter"/>
</dbReference>
<comment type="pathway">
    <text evidence="1 12">Metabolic intermediate biosynthesis; 5-phospho-alpha-D-ribose 1-diphosphate biosynthesis; 5-phospho-alpha-D-ribose 1-diphosphate from D-ribose 5-phosphate (route I): step 1/1.</text>
</comment>
<keyword evidence="18" id="KW-1185">Reference proteome</keyword>
<evidence type="ECO:0000256" key="7">
    <source>
        <dbReference type="ARBA" id="ARBA00022840"/>
    </source>
</evidence>
<comment type="catalytic activity">
    <reaction evidence="9 12">
        <text>D-ribose 5-phosphate + ATP = 5-phospho-alpha-D-ribose 1-diphosphate + AMP + H(+)</text>
        <dbReference type="Rhea" id="RHEA:15609"/>
        <dbReference type="ChEBI" id="CHEBI:15378"/>
        <dbReference type="ChEBI" id="CHEBI:30616"/>
        <dbReference type="ChEBI" id="CHEBI:58017"/>
        <dbReference type="ChEBI" id="CHEBI:78346"/>
        <dbReference type="ChEBI" id="CHEBI:456215"/>
        <dbReference type="EC" id="2.7.6.1"/>
    </reaction>
</comment>
<dbReference type="PANTHER" id="PTHR10210">
    <property type="entry name" value="RIBOSE-PHOSPHATE DIPHOSPHOKINASE FAMILY MEMBER"/>
    <property type="match status" value="1"/>
</dbReference>
<feature type="binding site" evidence="12">
    <location>
        <begin position="229"/>
        <end position="233"/>
    </location>
    <ligand>
        <name>D-ribose 5-phosphate</name>
        <dbReference type="ChEBI" id="CHEBI:78346"/>
    </ligand>
</feature>
<evidence type="ECO:0000313" key="15">
    <source>
        <dbReference type="EMBL" id="KUE77471.1"/>
    </source>
</evidence>
<feature type="binding site" evidence="12">
    <location>
        <position position="201"/>
    </location>
    <ligand>
        <name>D-ribose 5-phosphate</name>
        <dbReference type="ChEBI" id="CHEBI:78346"/>
    </ligand>
</feature>
<dbReference type="Proteomes" id="UP000032483">
    <property type="component" value="Unassembled WGS sequence"/>
</dbReference>
<comment type="subcellular location">
    <subcellularLocation>
        <location evidence="12">Cytoplasm</location>
    </subcellularLocation>
</comment>
<dbReference type="Pfam" id="PF13793">
    <property type="entry name" value="Pribosyltran_N"/>
    <property type="match status" value="1"/>
</dbReference>
<dbReference type="EMBL" id="JXXK01000007">
    <property type="protein sequence ID" value="KJF40420.1"/>
    <property type="molecule type" value="Genomic_DNA"/>
</dbReference>
<dbReference type="InterPro" id="IPR005946">
    <property type="entry name" value="Rib-P_diPkinase"/>
</dbReference>
<comment type="function">
    <text evidence="10 12">Involved in the biosynthesis of the central metabolite phospho-alpha-D-ribosyl-1-pyrophosphate (PRPP) via the transfer of pyrophosphoryl group from ATP to 1-hydroxyl of ribose-5-phosphate (Rib-5-P).</text>
</comment>
<dbReference type="SMART" id="SM01400">
    <property type="entry name" value="Pribosyltran_N"/>
    <property type="match status" value="1"/>
</dbReference>
<keyword evidence="3 12" id="KW-0479">Metal-binding</keyword>
<dbReference type="Pfam" id="PF14572">
    <property type="entry name" value="Pribosyl_synth"/>
    <property type="match status" value="1"/>
</dbReference>
<evidence type="ECO:0000313" key="18">
    <source>
        <dbReference type="Proteomes" id="UP000032483"/>
    </source>
</evidence>
<dbReference type="PROSITE" id="PS00114">
    <property type="entry name" value="PRPP_SYNTHASE"/>
    <property type="match status" value="1"/>
</dbReference>
<dbReference type="PANTHER" id="PTHR10210:SF41">
    <property type="entry name" value="RIBOSE-PHOSPHATE PYROPHOSPHOKINASE 1, CHLOROPLASTIC"/>
    <property type="match status" value="1"/>
</dbReference>
<evidence type="ECO:0000313" key="14">
    <source>
        <dbReference type="EMBL" id="KJF40420.1"/>
    </source>
</evidence>
<dbReference type="EMBL" id="WMZR01000001">
    <property type="protein sequence ID" value="MTS50058.1"/>
    <property type="molecule type" value="Genomic_DNA"/>
</dbReference>
<dbReference type="FunFam" id="3.40.50.2020:FF:000001">
    <property type="entry name" value="Ribose-phosphate pyrophosphokinase"/>
    <property type="match status" value="1"/>
</dbReference>
<dbReference type="InterPro" id="IPR000836">
    <property type="entry name" value="PRTase_dom"/>
</dbReference>
<dbReference type="GeneID" id="42856352"/>
<dbReference type="GO" id="GO:0005737">
    <property type="term" value="C:cytoplasm"/>
    <property type="evidence" value="ECO:0007669"/>
    <property type="project" value="UniProtKB-SubCell"/>
</dbReference>
<dbReference type="NCBIfam" id="NF002320">
    <property type="entry name" value="PRK01259.1"/>
    <property type="match status" value="1"/>
</dbReference>
<dbReference type="AlphaFoldDB" id="A0A0D8J0C9"/>
<evidence type="ECO:0000313" key="21">
    <source>
        <dbReference type="Proteomes" id="UP000472755"/>
    </source>
</evidence>
<evidence type="ECO:0000256" key="6">
    <source>
        <dbReference type="ARBA" id="ARBA00022777"/>
    </source>
</evidence>
<dbReference type="GO" id="GO:0016301">
    <property type="term" value="F:kinase activity"/>
    <property type="evidence" value="ECO:0007669"/>
    <property type="project" value="UniProtKB-KW"/>
</dbReference>
<evidence type="ECO:0000313" key="20">
    <source>
        <dbReference type="Proteomes" id="UP000449193"/>
    </source>
</evidence>
<evidence type="ECO:0000256" key="12">
    <source>
        <dbReference type="HAMAP-Rule" id="MF_00583"/>
    </source>
</evidence>
<organism evidence="14 18">
    <name type="scientific">Ruthenibacterium lactatiformans</name>
    <dbReference type="NCBI Taxonomy" id="1550024"/>
    <lineage>
        <taxon>Bacteria</taxon>
        <taxon>Bacillati</taxon>
        <taxon>Bacillota</taxon>
        <taxon>Clostridia</taxon>
        <taxon>Eubacteriales</taxon>
        <taxon>Oscillospiraceae</taxon>
        <taxon>Ruthenibacterium</taxon>
    </lineage>
</organism>
<dbReference type="InterPro" id="IPR029057">
    <property type="entry name" value="PRTase-like"/>
</dbReference>
<reference evidence="14" key="1">
    <citation type="submission" date="2015-02" db="EMBL/GenBank/DDBJ databases">
        <title>A novel member of the family Ruminococcaceae isolated from human feces.</title>
        <authorList>
            <person name="Shkoporov A.N."/>
            <person name="Chaplin A.V."/>
            <person name="Motuzova O.V."/>
            <person name="Kafarskaia L.I."/>
            <person name="Khokhlova E.V."/>
            <person name="Efimov B.A."/>
        </authorList>
    </citation>
    <scope>NUCLEOTIDE SEQUENCE [LARGE SCALE GENOMIC DNA]</scope>
    <source>
        <strain evidence="14">585-1</strain>
    </source>
</reference>
<dbReference type="GO" id="GO:0006164">
    <property type="term" value="P:purine nucleotide biosynthetic process"/>
    <property type="evidence" value="ECO:0007669"/>
    <property type="project" value="TreeGrafter"/>
</dbReference>
<accession>A0A0D8J0C9</accession>
<dbReference type="GO" id="GO:0009156">
    <property type="term" value="P:ribonucleoside monophosphate biosynthetic process"/>
    <property type="evidence" value="ECO:0007669"/>
    <property type="project" value="InterPro"/>
</dbReference>
<evidence type="ECO:0000256" key="3">
    <source>
        <dbReference type="ARBA" id="ARBA00022723"/>
    </source>
</evidence>
<comment type="subunit">
    <text evidence="12">Homohexamer.</text>
</comment>
<evidence type="ECO:0000313" key="17">
    <source>
        <dbReference type="EMBL" id="MTS50058.1"/>
    </source>
</evidence>
<dbReference type="InterPro" id="IPR029099">
    <property type="entry name" value="Pribosyltran_N"/>
</dbReference>
<protein>
    <recommendedName>
        <fullName evidence="12">Ribose-phosphate pyrophosphokinase</fullName>
        <shortName evidence="12">RPPK</shortName>
        <ecNumber evidence="12">2.7.6.1</ecNumber>
    </recommendedName>
    <alternativeName>
        <fullName evidence="12">5-phospho-D-ribosyl alpha-1-diphosphate synthase</fullName>
    </alternativeName>
    <alternativeName>
        <fullName evidence="12">Phosphoribosyl diphosphate synthase</fullName>
    </alternativeName>
    <alternativeName>
        <fullName evidence="12">Phosphoribosyl pyrophosphate synthase</fullName>
        <shortName evidence="12">P-Rib-PP synthase</shortName>
        <shortName evidence="12">PRPP synthase</shortName>
        <shortName evidence="12">PRPPase</shortName>
    </alternativeName>
</protein>
<feature type="binding site" evidence="12">
    <location>
        <position position="134"/>
    </location>
    <ligand>
        <name>Mg(2+)</name>
        <dbReference type="ChEBI" id="CHEBI:18420"/>
    </ligand>
</feature>
<dbReference type="InterPro" id="IPR000842">
    <property type="entry name" value="PRib_PP_synth_CS"/>
</dbReference>
<dbReference type="GO" id="GO:0006015">
    <property type="term" value="P:5-phosphoribose 1-diphosphate biosynthetic process"/>
    <property type="evidence" value="ECO:0007669"/>
    <property type="project" value="UniProtKB-UniRule"/>
</dbReference>
<dbReference type="EC" id="2.7.6.1" evidence="12"/>
<comment type="cofactor">
    <cofactor evidence="12">
        <name>Mg(2+)</name>
        <dbReference type="ChEBI" id="CHEBI:18420"/>
    </cofactor>
    <text evidence="12">Binds 2 Mg(2+) ions per subunit.</text>
</comment>
<evidence type="ECO:0000313" key="16">
    <source>
        <dbReference type="EMBL" id="MTS27913.1"/>
    </source>
</evidence>
<dbReference type="SUPFAM" id="SSF53271">
    <property type="entry name" value="PRTase-like"/>
    <property type="match status" value="1"/>
</dbReference>